<protein>
    <submittedName>
        <fullName evidence="2">Uncharacterized protein</fullName>
    </submittedName>
</protein>
<reference evidence="3" key="1">
    <citation type="journal article" date="2013" name="Nat. Genet.">
        <title>The duck genome and transcriptome provide insight into an avian influenza virus reservoir species.</title>
        <authorList>
            <person name="Huang Y."/>
            <person name="Li Y."/>
            <person name="Burt D.W."/>
            <person name="Chen H."/>
            <person name="Zhang Y."/>
            <person name="Qian W."/>
            <person name="Kim H."/>
            <person name="Gan S."/>
            <person name="Zhao Y."/>
            <person name="Li J."/>
            <person name="Yi K."/>
            <person name="Feng H."/>
            <person name="Zhu P."/>
            <person name="Li B."/>
            <person name="Liu Q."/>
            <person name="Fairley S."/>
            <person name="Magor K.E."/>
            <person name="Du Z."/>
            <person name="Hu X."/>
            <person name="Goodman L."/>
            <person name="Tafer H."/>
            <person name="Vignal A."/>
            <person name="Lee T."/>
            <person name="Kim K.W."/>
            <person name="Sheng Z."/>
            <person name="An Y."/>
            <person name="Searle S."/>
            <person name="Herrero J."/>
            <person name="Groenen M.A."/>
            <person name="Crooijmans R.P."/>
            <person name="Faraut T."/>
            <person name="Cai Q."/>
            <person name="Webster R.G."/>
            <person name="Aldridge J.R."/>
            <person name="Warren W.C."/>
            <person name="Bartschat S."/>
            <person name="Kehr S."/>
            <person name="Marz M."/>
            <person name="Stadler P.F."/>
            <person name="Smith J."/>
            <person name="Kraus R.H."/>
            <person name="Zhao Y."/>
            <person name="Ren L."/>
            <person name="Fei J."/>
            <person name="Morisson M."/>
            <person name="Kaiser P."/>
            <person name="Griffin D.K."/>
            <person name="Rao M."/>
            <person name="Pitel F."/>
            <person name="Wang J."/>
            <person name="Li N."/>
        </authorList>
    </citation>
    <scope>NUCLEOTIDE SEQUENCE [LARGE SCALE GENOMIC DNA]</scope>
</reference>
<dbReference type="EMBL" id="KB743111">
    <property type="protein sequence ID" value="EOB01235.1"/>
    <property type="molecule type" value="Genomic_DNA"/>
</dbReference>
<organism evidence="2 3">
    <name type="scientific">Anas platyrhynchos</name>
    <name type="common">Mallard</name>
    <name type="synonym">Anas boschas</name>
    <dbReference type="NCBI Taxonomy" id="8839"/>
    <lineage>
        <taxon>Eukaryota</taxon>
        <taxon>Metazoa</taxon>
        <taxon>Chordata</taxon>
        <taxon>Craniata</taxon>
        <taxon>Vertebrata</taxon>
        <taxon>Euteleostomi</taxon>
        <taxon>Archelosauria</taxon>
        <taxon>Archosauria</taxon>
        <taxon>Dinosauria</taxon>
        <taxon>Saurischia</taxon>
        <taxon>Theropoda</taxon>
        <taxon>Coelurosauria</taxon>
        <taxon>Aves</taxon>
        <taxon>Neognathae</taxon>
        <taxon>Galloanserae</taxon>
        <taxon>Anseriformes</taxon>
        <taxon>Anatidae</taxon>
        <taxon>Anatinae</taxon>
        <taxon>Anas</taxon>
    </lineage>
</organism>
<feature type="region of interest" description="Disordered" evidence="1">
    <location>
        <begin position="110"/>
        <end position="145"/>
    </location>
</feature>
<dbReference type="Proteomes" id="UP000296049">
    <property type="component" value="Unassembled WGS sequence"/>
</dbReference>
<keyword evidence="3" id="KW-1185">Reference proteome</keyword>
<proteinExistence type="predicted"/>
<evidence type="ECO:0000313" key="3">
    <source>
        <dbReference type="Proteomes" id="UP000296049"/>
    </source>
</evidence>
<evidence type="ECO:0000256" key="1">
    <source>
        <dbReference type="SAM" id="MobiDB-lite"/>
    </source>
</evidence>
<gene>
    <name evidence="2" type="ORF">Anapl_02345</name>
</gene>
<evidence type="ECO:0000313" key="2">
    <source>
        <dbReference type="EMBL" id="EOB01235.1"/>
    </source>
</evidence>
<dbReference type="AlphaFoldDB" id="R0LHV3"/>
<accession>R0LHV3</accession>
<sequence length="158" mass="17012">MAKSQMLLLAKRLGIIALTSIRRGQHVRRCLLGSITTMGSNNSPSPEGRPPLCKPADTICAVTSTCPIAGNVSSAPTPQLPVYGKVHAHTGSGAQERDNWLPNIFVREGAEPGQDFSGEDKADSTRRKERKKATDSLNFSTAKSKRPLVQARRLLAGH</sequence>
<name>R0LHV3_ANAPL</name>